<keyword evidence="3" id="KW-1185">Reference proteome</keyword>
<sequence>MWQISKAFQRTSGGIFRGVCVARASYSTGEPSKVIVGFNKVRDLIHGIEPSKYELIDVREPSETSLGYIPTCRKIPLGEVSEAFSLKDKDFEAKYGFEKPKAETQVIFYCRSGVRSMKALEAVEKLGLGLQ</sequence>
<gene>
    <name evidence="2" type="ORF">BB560_005546</name>
</gene>
<dbReference type="AlphaFoldDB" id="A0A2T9Z3J9"/>
<feature type="domain" description="Rhodanese" evidence="1">
    <location>
        <begin position="49"/>
        <end position="127"/>
    </location>
</feature>
<dbReference type="InterPro" id="IPR036873">
    <property type="entry name" value="Rhodanese-like_dom_sf"/>
</dbReference>
<proteinExistence type="predicted"/>
<dbReference type="STRING" id="133381.A0A2T9Z3J9"/>
<dbReference type="EMBL" id="MBFS01002296">
    <property type="protein sequence ID" value="PVU99167.1"/>
    <property type="molecule type" value="Genomic_DNA"/>
</dbReference>
<dbReference type="Proteomes" id="UP000245609">
    <property type="component" value="Unassembled WGS sequence"/>
</dbReference>
<dbReference type="InterPro" id="IPR001763">
    <property type="entry name" value="Rhodanese-like_dom"/>
</dbReference>
<dbReference type="SUPFAM" id="SSF52821">
    <property type="entry name" value="Rhodanese/Cell cycle control phosphatase"/>
    <property type="match status" value="1"/>
</dbReference>
<name>A0A2T9Z3J9_9FUNG</name>
<dbReference type="PANTHER" id="PTHR44086">
    <property type="entry name" value="THIOSULFATE SULFURTRANSFERASE RDL2, MITOCHONDRIAL-RELATED"/>
    <property type="match status" value="1"/>
</dbReference>
<protein>
    <recommendedName>
        <fullName evidence="1">Rhodanese domain-containing protein</fullName>
    </recommendedName>
</protein>
<accession>A0A2T9Z3J9</accession>
<reference evidence="2 3" key="1">
    <citation type="journal article" date="2018" name="MBio">
        <title>Comparative Genomics Reveals the Core Gene Toolbox for the Fungus-Insect Symbiosis.</title>
        <authorList>
            <person name="Wang Y."/>
            <person name="Stata M."/>
            <person name="Wang W."/>
            <person name="Stajich J.E."/>
            <person name="White M.M."/>
            <person name="Moncalvo J.M."/>
        </authorList>
    </citation>
    <scope>NUCLEOTIDE SEQUENCE [LARGE SCALE GENOMIC DNA]</scope>
    <source>
        <strain evidence="2 3">SC-DP-2</strain>
    </source>
</reference>
<dbReference type="Gene3D" id="3.40.250.10">
    <property type="entry name" value="Rhodanese-like domain"/>
    <property type="match status" value="1"/>
</dbReference>
<dbReference type="OrthoDB" id="566238at2759"/>
<dbReference type="Pfam" id="PF00581">
    <property type="entry name" value="Rhodanese"/>
    <property type="match status" value="1"/>
</dbReference>
<dbReference type="PANTHER" id="PTHR44086:SF10">
    <property type="entry name" value="THIOSULFATE SULFURTRANSFERASE_RHODANESE-LIKE DOMAIN-CONTAINING PROTEIN 3"/>
    <property type="match status" value="1"/>
</dbReference>
<dbReference type="PROSITE" id="PS50206">
    <property type="entry name" value="RHODANESE_3"/>
    <property type="match status" value="1"/>
</dbReference>
<organism evidence="2 3">
    <name type="scientific">Smittium megazygosporum</name>
    <dbReference type="NCBI Taxonomy" id="133381"/>
    <lineage>
        <taxon>Eukaryota</taxon>
        <taxon>Fungi</taxon>
        <taxon>Fungi incertae sedis</taxon>
        <taxon>Zoopagomycota</taxon>
        <taxon>Kickxellomycotina</taxon>
        <taxon>Harpellomycetes</taxon>
        <taxon>Harpellales</taxon>
        <taxon>Legeriomycetaceae</taxon>
        <taxon>Smittium</taxon>
    </lineage>
</organism>
<evidence type="ECO:0000313" key="3">
    <source>
        <dbReference type="Proteomes" id="UP000245609"/>
    </source>
</evidence>
<evidence type="ECO:0000259" key="1">
    <source>
        <dbReference type="PROSITE" id="PS50206"/>
    </source>
</evidence>
<comment type="caution">
    <text evidence="2">The sequence shown here is derived from an EMBL/GenBank/DDBJ whole genome shotgun (WGS) entry which is preliminary data.</text>
</comment>
<evidence type="ECO:0000313" key="2">
    <source>
        <dbReference type="EMBL" id="PVU99167.1"/>
    </source>
</evidence>